<proteinExistence type="inferred from homology"/>
<accession>A0ABS1TKX1</accession>
<dbReference type="GO" id="GO:0016301">
    <property type="term" value="F:kinase activity"/>
    <property type="evidence" value="ECO:0007669"/>
    <property type="project" value="UniProtKB-KW"/>
</dbReference>
<keyword evidence="6 12" id="KW-0418">Kinase</keyword>
<evidence type="ECO:0000256" key="8">
    <source>
        <dbReference type="ARBA" id="ARBA00023098"/>
    </source>
</evidence>
<evidence type="ECO:0000313" key="12">
    <source>
        <dbReference type="EMBL" id="MBL4951912.1"/>
    </source>
</evidence>
<dbReference type="SMART" id="SM00046">
    <property type="entry name" value="DAGKc"/>
    <property type="match status" value="1"/>
</dbReference>
<dbReference type="PROSITE" id="PS50146">
    <property type="entry name" value="DAGK"/>
    <property type="match status" value="1"/>
</dbReference>
<organism evidence="12 13">
    <name type="scientific">Neobacillus paridis</name>
    <dbReference type="NCBI Taxonomy" id="2803862"/>
    <lineage>
        <taxon>Bacteria</taxon>
        <taxon>Bacillati</taxon>
        <taxon>Bacillota</taxon>
        <taxon>Bacilli</taxon>
        <taxon>Bacillales</taxon>
        <taxon>Bacillaceae</taxon>
        <taxon>Neobacillus</taxon>
    </lineage>
</organism>
<reference evidence="12 13" key="1">
    <citation type="submission" date="2021-01" db="EMBL/GenBank/DDBJ databases">
        <title>Genome public.</title>
        <authorList>
            <person name="Liu C."/>
            <person name="Sun Q."/>
        </authorList>
    </citation>
    <scope>NUCLEOTIDE SEQUENCE [LARGE SCALE GENOMIC DNA]</scope>
    <source>
        <strain evidence="12 13">YIM B02564</strain>
    </source>
</reference>
<keyword evidence="9" id="KW-0594">Phospholipid biosynthesis</keyword>
<dbReference type="Pfam" id="PF00781">
    <property type="entry name" value="DAGK_cat"/>
    <property type="match status" value="1"/>
</dbReference>
<dbReference type="EMBL" id="JAESWB010000115">
    <property type="protein sequence ID" value="MBL4951912.1"/>
    <property type="molecule type" value="Genomic_DNA"/>
</dbReference>
<protein>
    <submittedName>
        <fullName evidence="12">Diacylglycerol kinase family lipid kinase</fullName>
    </submittedName>
</protein>
<keyword evidence="7" id="KW-0067">ATP-binding</keyword>
<evidence type="ECO:0000313" key="13">
    <source>
        <dbReference type="Proteomes" id="UP000623967"/>
    </source>
</evidence>
<comment type="cofactor">
    <cofactor evidence="1">
        <name>Mg(2+)</name>
        <dbReference type="ChEBI" id="CHEBI:18420"/>
    </cofactor>
</comment>
<keyword evidence="8" id="KW-0443">Lipid metabolism</keyword>
<evidence type="ECO:0000256" key="4">
    <source>
        <dbReference type="ARBA" id="ARBA00022679"/>
    </source>
</evidence>
<dbReference type="InterPro" id="IPR017438">
    <property type="entry name" value="ATP-NAD_kinase_N"/>
</dbReference>
<evidence type="ECO:0000256" key="5">
    <source>
        <dbReference type="ARBA" id="ARBA00022741"/>
    </source>
</evidence>
<dbReference type="InterPro" id="IPR050187">
    <property type="entry name" value="Lipid_Phosphate_FormReg"/>
</dbReference>
<keyword evidence="3" id="KW-0444">Lipid biosynthesis</keyword>
<evidence type="ECO:0000259" key="11">
    <source>
        <dbReference type="PROSITE" id="PS50146"/>
    </source>
</evidence>
<dbReference type="PANTHER" id="PTHR12358:SF54">
    <property type="entry name" value="SPHINGOSINE KINASE RELATED PROTEIN"/>
    <property type="match status" value="1"/>
</dbReference>
<dbReference type="NCBIfam" id="TIGR00147">
    <property type="entry name" value="YegS/Rv2252/BmrU family lipid kinase"/>
    <property type="match status" value="1"/>
</dbReference>
<comment type="similarity">
    <text evidence="2">Belongs to the diacylglycerol/lipid kinase family.</text>
</comment>
<sequence length="326" mass="36456">MRSIYFIVNPNAGNGRCRKIWDRIETLLIDEQVSFLAFYTEYPGHAKKLAGQIAAKHDGETIIVTVGGDGTLHEVMNGVTRNKNVILGFIPGGSGNDFSRGFKIPSNPVKALQVLLRLIKSDPVQIDNGKMTLADGAEEFFINNMGAGFDALIAYQVNHSPIKAILNKLSLGRLVYVYFLLKELFTFKPTTIDIAIDGKKYSFKQSWFVTVSNQPYYGGGMKIAPAAIPDDGLLDITVVHELSRWKLLLVFISVFWGKHIFFQEVKTFKGRMISIQSAEKLFVHGDGEHVGYTPLKIEIQVKSMQVLTRMQHAPEVNLEARDSNDF</sequence>
<dbReference type="InterPro" id="IPR045540">
    <property type="entry name" value="YegS/DAGK_C"/>
</dbReference>
<evidence type="ECO:0000256" key="3">
    <source>
        <dbReference type="ARBA" id="ARBA00022516"/>
    </source>
</evidence>
<comment type="caution">
    <text evidence="12">The sequence shown here is derived from an EMBL/GenBank/DDBJ whole genome shotgun (WGS) entry which is preliminary data.</text>
</comment>
<dbReference type="Gene3D" id="2.60.200.40">
    <property type="match status" value="1"/>
</dbReference>
<keyword evidence="10" id="KW-1208">Phospholipid metabolism</keyword>
<dbReference type="Pfam" id="PF19279">
    <property type="entry name" value="YegS_C"/>
    <property type="match status" value="1"/>
</dbReference>
<keyword evidence="5" id="KW-0547">Nucleotide-binding</keyword>
<evidence type="ECO:0000256" key="6">
    <source>
        <dbReference type="ARBA" id="ARBA00022777"/>
    </source>
</evidence>
<dbReference type="RefSeq" id="WP_202653188.1">
    <property type="nucleotide sequence ID" value="NZ_JAESWB010000115.1"/>
</dbReference>
<gene>
    <name evidence="12" type="ORF">JK635_06780</name>
</gene>
<evidence type="ECO:0000256" key="1">
    <source>
        <dbReference type="ARBA" id="ARBA00001946"/>
    </source>
</evidence>
<keyword evidence="13" id="KW-1185">Reference proteome</keyword>
<evidence type="ECO:0000256" key="10">
    <source>
        <dbReference type="ARBA" id="ARBA00023264"/>
    </source>
</evidence>
<dbReference type="InterPro" id="IPR016064">
    <property type="entry name" value="NAD/diacylglycerol_kinase_sf"/>
</dbReference>
<dbReference type="InterPro" id="IPR001206">
    <property type="entry name" value="Diacylglycerol_kinase_cat_dom"/>
</dbReference>
<evidence type="ECO:0000256" key="2">
    <source>
        <dbReference type="ARBA" id="ARBA00005983"/>
    </source>
</evidence>
<dbReference type="Gene3D" id="3.40.50.10330">
    <property type="entry name" value="Probable inorganic polyphosphate/atp-NAD kinase, domain 1"/>
    <property type="match status" value="1"/>
</dbReference>
<dbReference type="Proteomes" id="UP000623967">
    <property type="component" value="Unassembled WGS sequence"/>
</dbReference>
<name>A0ABS1TKX1_9BACI</name>
<dbReference type="PANTHER" id="PTHR12358">
    <property type="entry name" value="SPHINGOSINE KINASE"/>
    <property type="match status" value="1"/>
</dbReference>
<dbReference type="SUPFAM" id="SSF111331">
    <property type="entry name" value="NAD kinase/diacylglycerol kinase-like"/>
    <property type="match status" value="1"/>
</dbReference>
<keyword evidence="4" id="KW-0808">Transferase</keyword>
<feature type="domain" description="DAGKc" evidence="11">
    <location>
        <begin position="1"/>
        <end position="135"/>
    </location>
</feature>
<evidence type="ECO:0000256" key="9">
    <source>
        <dbReference type="ARBA" id="ARBA00023209"/>
    </source>
</evidence>
<evidence type="ECO:0000256" key="7">
    <source>
        <dbReference type="ARBA" id="ARBA00022840"/>
    </source>
</evidence>
<dbReference type="InterPro" id="IPR005218">
    <property type="entry name" value="Diacylglycerol/lipid_kinase"/>
</dbReference>